<dbReference type="AlphaFoldDB" id="A0A833QGG4"/>
<reference evidence="1" key="1">
    <citation type="submission" date="2020-01" db="EMBL/GenBank/DDBJ databases">
        <title>Genome sequence of Kobresia littledalei, the first chromosome-level genome in the family Cyperaceae.</title>
        <authorList>
            <person name="Qu G."/>
        </authorList>
    </citation>
    <scope>NUCLEOTIDE SEQUENCE</scope>
    <source>
        <strain evidence="1">C.B.Clarke</strain>
        <tissue evidence="1">Leaf</tissue>
    </source>
</reference>
<accession>A0A833QGG4</accession>
<name>A0A833QGG4_9POAL</name>
<gene>
    <name evidence="1" type="ORF">FCM35_KLT11397</name>
</gene>
<keyword evidence="2" id="KW-1185">Reference proteome</keyword>
<protein>
    <submittedName>
        <fullName evidence="1">Uncharacterized protein</fullName>
    </submittedName>
</protein>
<sequence length="103" mass="11952">MISIRFTSNVILPYEELKNGKLFLACKHCMEVVDITFGFNCICLTYHDIKIDFLASITFCLAYDDIRIDFILSCLFLKESLVNRKDKQRKSLKKKVSFGLSTK</sequence>
<organism evidence="1 2">
    <name type="scientific">Carex littledalei</name>
    <dbReference type="NCBI Taxonomy" id="544730"/>
    <lineage>
        <taxon>Eukaryota</taxon>
        <taxon>Viridiplantae</taxon>
        <taxon>Streptophyta</taxon>
        <taxon>Embryophyta</taxon>
        <taxon>Tracheophyta</taxon>
        <taxon>Spermatophyta</taxon>
        <taxon>Magnoliopsida</taxon>
        <taxon>Liliopsida</taxon>
        <taxon>Poales</taxon>
        <taxon>Cyperaceae</taxon>
        <taxon>Cyperoideae</taxon>
        <taxon>Cariceae</taxon>
        <taxon>Carex</taxon>
        <taxon>Carex subgen. Euthyceras</taxon>
    </lineage>
</organism>
<proteinExistence type="predicted"/>
<evidence type="ECO:0000313" key="1">
    <source>
        <dbReference type="EMBL" id="KAF3323930.1"/>
    </source>
</evidence>
<comment type="caution">
    <text evidence="1">The sequence shown here is derived from an EMBL/GenBank/DDBJ whole genome shotgun (WGS) entry which is preliminary data.</text>
</comment>
<evidence type="ECO:0000313" key="2">
    <source>
        <dbReference type="Proteomes" id="UP000623129"/>
    </source>
</evidence>
<dbReference type="EMBL" id="SWLB01000022">
    <property type="protein sequence ID" value="KAF3323930.1"/>
    <property type="molecule type" value="Genomic_DNA"/>
</dbReference>
<dbReference type="Proteomes" id="UP000623129">
    <property type="component" value="Unassembled WGS sequence"/>
</dbReference>